<evidence type="ECO:0000256" key="2">
    <source>
        <dbReference type="SAM" id="MobiDB-lite"/>
    </source>
</evidence>
<dbReference type="EMBL" id="PITJ01000240">
    <property type="protein sequence ID" value="TBU03749.1"/>
    <property type="molecule type" value="Genomic_DNA"/>
</dbReference>
<evidence type="ECO:0000256" key="1">
    <source>
        <dbReference type="PROSITE-ProRule" id="PRU00175"/>
    </source>
</evidence>
<accession>A0A4Q9L7R8</accession>
<evidence type="ECO:0000313" key="5">
    <source>
        <dbReference type="Proteomes" id="UP000292362"/>
    </source>
</evidence>
<evidence type="ECO:0000313" key="4">
    <source>
        <dbReference type="EMBL" id="TBU03749.1"/>
    </source>
</evidence>
<dbReference type="PANTHER" id="PTHR22765">
    <property type="entry name" value="RING FINGER AND PROTEASE ASSOCIATED DOMAIN-CONTAINING"/>
    <property type="match status" value="1"/>
</dbReference>
<keyword evidence="1" id="KW-0863">Zinc-finger</keyword>
<proteinExistence type="predicted"/>
<dbReference type="GO" id="GO:0061630">
    <property type="term" value="F:ubiquitin protein ligase activity"/>
    <property type="evidence" value="ECO:0007669"/>
    <property type="project" value="TreeGrafter"/>
</dbReference>
<dbReference type="InterPro" id="IPR001841">
    <property type="entry name" value="Znf_RING"/>
</dbReference>
<dbReference type="VEuPathDB" id="MicrosporidiaDB:CWI37_0240p0020"/>
<dbReference type="Gene3D" id="3.30.40.10">
    <property type="entry name" value="Zinc/RING finger domain, C3HC4 (zinc finger)"/>
    <property type="match status" value="1"/>
</dbReference>
<dbReference type="InterPro" id="IPR051826">
    <property type="entry name" value="E3_ubiquitin-ligase_domain"/>
</dbReference>
<feature type="region of interest" description="Disordered" evidence="2">
    <location>
        <begin position="44"/>
        <end position="81"/>
    </location>
</feature>
<dbReference type="SUPFAM" id="SSF57850">
    <property type="entry name" value="RING/U-box"/>
    <property type="match status" value="1"/>
</dbReference>
<keyword evidence="1" id="KW-0862">Zinc</keyword>
<dbReference type="Pfam" id="PF13639">
    <property type="entry name" value="zf-RING_2"/>
    <property type="match status" value="1"/>
</dbReference>
<evidence type="ECO:0000259" key="3">
    <source>
        <dbReference type="PROSITE" id="PS50089"/>
    </source>
</evidence>
<sequence length="485" mass="56952">MTKKLSQYQPTNKKIKINTIQPTDILTPLQNTNYNENEIAKYLQENNRENSNKNRENSNKNRENSNKNRENSNKNRENINGICMSSKNISVCKDICKDRNRNSKDKDSKYSNKDNNTTNTNNTTDNTTINTTDITTNQQYIANQSTITINTTDITTNQQYIANQSTITINTTDITTNQQYIANQSTITSNTDIYDTRTINLNIINALIYNNHGNKDLDNTNNNTYLSNSISNNNIYLSNTDNTNIFNIHSVNNNDLRITRIKFKQDILNIDMDRDRDVVNVQDVGGEDIQDIILMCVRRHTQRRVEGAGGTQRDIQRLIDVIRQLTCNIRELRYFDVNPIIFKYGGYVKRLSDEELYLRMWGVFKVFERYKMSEYEIERLRVVMYRDIDILGDVSESSLSESSDVREKYDKEEGRYHNREENYKILKNVKKSYKNIQRLCDICMSEYKESDKCIILRCNHYFHYKCLKHWLLINSTCPYCRKGVE</sequence>
<reference evidence="4 5" key="1">
    <citation type="submission" date="2017-12" db="EMBL/GenBank/DDBJ databases">
        <authorList>
            <person name="Pombert J.-F."/>
            <person name="Haag K.L."/>
            <person name="Ebert D."/>
        </authorList>
    </citation>
    <scope>NUCLEOTIDE SEQUENCE [LARGE SCALE GENOMIC DNA]</scope>
    <source>
        <strain evidence="4">FI-OER-3-3</strain>
    </source>
</reference>
<dbReference type="Proteomes" id="UP000292362">
    <property type="component" value="Unassembled WGS sequence"/>
</dbReference>
<dbReference type="CDD" id="cd16454">
    <property type="entry name" value="RING-H2_PA-TM-RING"/>
    <property type="match status" value="1"/>
</dbReference>
<feature type="region of interest" description="Disordered" evidence="2">
    <location>
        <begin position="100"/>
        <end position="127"/>
    </location>
</feature>
<dbReference type="AlphaFoldDB" id="A0A4Q9L7R8"/>
<feature type="domain" description="RING-type" evidence="3">
    <location>
        <begin position="440"/>
        <end position="481"/>
    </location>
</feature>
<dbReference type="GO" id="GO:0008270">
    <property type="term" value="F:zinc ion binding"/>
    <property type="evidence" value="ECO:0007669"/>
    <property type="project" value="UniProtKB-KW"/>
</dbReference>
<organism evidence="4 5">
    <name type="scientific">Hamiltosporidium tvaerminnensis</name>
    <dbReference type="NCBI Taxonomy" id="1176355"/>
    <lineage>
        <taxon>Eukaryota</taxon>
        <taxon>Fungi</taxon>
        <taxon>Fungi incertae sedis</taxon>
        <taxon>Microsporidia</taxon>
        <taxon>Dubosqiidae</taxon>
        <taxon>Hamiltosporidium</taxon>
    </lineage>
</organism>
<feature type="compositionally biased region" description="Basic and acidic residues" evidence="2">
    <location>
        <begin position="100"/>
        <end position="112"/>
    </location>
</feature>
<gene>
    <name evidence="4" type="ORF">CWI37_0240p0020</name>
</gene>
<feature type="compositionally biased region" description="Low complexity" evidence="2">
    <location>
        <begin position="113"/>
        <end position="127"/>
    </location>
</feature>
<comment type="caution">
    <text evidence="4">The sequence shown here is derived from an EMBL/GenBank/DDBJ whole genome shotgun (WGS) entry which is preliminary data.</text>
</comment>
<name>A0A4Q9L7R8_9MICR</name>
<keyword evidence="1" id="KW-0479">Metal-binding</keyword>
<dbReference type="SMART" id="SM00184">
    <property type="entry name" value="RING"/>
    <property type="match status" value="1"/>
</dbReference>
<feature type="compositionally biased region" description="Basic and acidic residues" evidence="2">
    <location>
        <begin position="46"/>
        <end position="77"/>
    </location>
</feature>
<dbReference type="InterPro" id="IPR013083">
    <property type="entry name" value="Znf_RING/FYVE/PHD"/>
</dbReference>
<dbReference type="PROSITE" id="PS50089">
    <property type="entry name" value="ZF_RING_2"/>
    <property type="match status" value="1"/>
</dbReference>
<dbReference type="GO" id="GO:0006511">
    <property type="term" value="P:ubiquitin-dependent protein catabolic process"/>
    <property type="evidence" value="ECO:0007669"/>
    <property type="project" value="TreeGrafter"/>
</dbReference>
<dbReference type="PANTHER" id="PTHR22765:SF411">
    <property type="entry name" value="OS02G0248440 PROTEIN"/>
    <property type="match status" value="1"/>
</dbReference>
<protein>
    <submittedName>
        <fullName evidence="4">Ring finger domain-containing protein</fullName>
    </submittedName>
</protein>